<keyword evidence="3" id="KW-0677">Repeat</keyword>
<dbReference type="InterPro" id="IPR002110">
    <property type="entry name" value="Ankyrin_rpt"/>
</dbReference>
<evidence type="ECO:0000256" key="8">
    <source>
        <dbReference type="PROSITE-ProRule" id="PRU00023"/>
    </source>
</evidence>
<evidence type="ECO:0000256" key="6">
    <source>
        <dbReference type="ARBA" id="ARBA00023180"/>
    </source>
</evidence>
<dbReference type="PROSITE" id="PS50297">
    <property type="entry name" value="ANK_REP_REGION"/>
    <property type="match status" value="3"/>
</dbReference>
<dbReference type="Proteomes" id="UP000746747">
    <property type="component" value="Unassembled WGS sequence"/>
</dbReference>
<evidence type="ECO:0000256" key="7">
    <source>
        <dbReference type="ARBA" id="ARBA00023303"/>
    </source>
</evidence>
<evidence type="ECO:0000313" key="11">
    <source>
        <dbReference type="EMBL" id="CAG9535225.1"/>
    </source>
</evidence>
<dbReference type="Gene3D" id="1.25.40.20">
    <property type="entry name" value="Ankyrin repeat-containing domain"/>
    <property type="match status" value="2"/>
</dbReference>
<evidence type="ECO:0000256" key="2">
    <source>
        <dbReference type="ARBA" id="ARBA00022606"/>
    </source>
</evidence>
<evidence type="ECO:0000259" key="10">
    <source>
        <dbReference type="SMART" id="SM00005"/>
    </source>
</evidence>
<dbReference type="SMART" id="SM00248">
    <property type="entry name" value="ANK"/>
    <property type="match status" value="5"/>
</dbReference>
<dbReference type="GO" id="GO:0022857">
    <property type="term" value="F:transmembrane transporter activity"/>
    <property type="evidence" value="ECO:0007669"/>
    <property type="project" value="TreeGrafter"/>
</dbReference>
<dbReference type="PANTHER" id="PTHR47143">
    <property type="entry name" value="TRANSIENT RECEPTOR POTENTIAL CATION CHANNEL PROTEIN PAINLESS"/>
    <property type="match status" value="1"/>
</dbReference>
<feature type="repeat" description="ANK" evidence="8">
    <location>
        <begin position="451"/>
        <end position="483"/>
    </location>
</feature>
<keyword evidence="7" id="KW-0407">Ion channel</keyword>
<evidence type="ECO:0000313" key="12">
    <source>
        <dbReference type="Proteomes" id="UP000746747"/>
    </source>
</evidence>
<evidence type="ECO:0000256" key="9">
    <source>
        <dbReference type="SAM" id="MobiDB-lite"/>
    </source>
</evidence>
<protein>
    <recommendedName>
        <fullName evidence="10">Death domain-containing protein</fullName>
    </recommendedName>
</protein>
<feature type="repeat" description="ANK" evidence="8">
    <location>
        <begin position="517"/>
        <end position="549"/>
    </location>
</feature>
<dbReference type="InterPro" id="IPR052076">
    <property type="entry name" value="TRP_cation_channel"/>
</dbReference>
<keyword evidence="4 8" id="KW-0040">ANK repeat</keyword>
<dbReference type="InterPro" id="IPR000488">
    <property type="entry name" value="Death_dom"/>
</dbReference>
<dbReference type="PROSITE" id="PS50088">
    <property type="entry name" value="ANK_REPEAT"/>
    <property type="match status" value="4"/>
</dbReference>
<feature type="repeat" description="ANK" evidence="8">
    <location>
        <begin position="484"/>
        <end position="516"/>
    </location>
</feature>
<dbReference type="Pfam" id="PF00531">
    <property type="entry name" value="Death"/>
    <property type="match status" value="1"/>
</dbReference>
<keyword evidence="5" id="KW-0406">Ion transport</keyword>
<dbReference type="GO" id="GO:0007165">
    <property type="term" value="P:signal transduction"/>
    <property type="evidence" value="ECO:0007669"/>
    <property type="project" value="InterPro"/>
</dbReference>
<dbReference type="SMART" id="SM00005">
    <property type="entry name" value="DEATH"/>
    <property type="match status" value="1"/>
</dbReference>
<dbReference type="PANTHER" id="PTHR47143:SF1">
    <property type="entry name" value="ION_TRANS DOMAIN-CONTAINING PROTEIN"/>
    <property type="match status" value="1"/>
</dbReference>
<proteinExistence type="predicted"/>
<feature type="repeat" description="ANK" evidence="8">
    <location>
        <begin position="370"/>
        <end position="402"/>
    </location>
</feature>
<evidence type="ECO:0000256" key="5">
    <source>
        <dbReference type="ARBA" id="ARBA00023065"/>
    </source>
</evidence>
<dbReference type="EMBL" id="CAKAEH010001361">
    <property type="protein sequence ID" value="CAG9535225.1"/>
    <property type="molecule type" value="Genomic_DNA"/>
</dbReference>
<dbReference type="InterPro" id="IPR036770">
    <property type="entry name" value="Ankyrin_rpt-contain_sf"/>
</dbReference>
<dbReference type="Gene3D" id="1.10.533.10">
    <property type="entry name" value="Death Domain, Fas"/>
    <property type="match status" value="1"/>
</dbReference>
<dbReference type="GO" id="GO:1902495">
    <property type="term" value="C:transmembrane transporter complex"/>
    <property type="evidence" value="ECO:0007669"/>
    <property type="project" value="TreeGrafter"/>
</dbReference>
<dbReference type="SUPFAM" id="SSF47986">
    <property type="entry name" value="DEATH domain"/>
    <property type="match status" value="1"/>
</dbReference>
<gene>
    <name evidence="11" type="ORF">CJOHNSTONI_LOCUS5285</name>
</gene>
<dbReference type="Pfam" id="PF12796">
    <property type="entry name" value="Ank_2"/>
    <property type="match status" value="2"/>
</dbReference>
<comment type="caution">
    <text evidence="11">The sequence shown here is derived from an EMBL/GenBank/DDBJ whole genome shotgun (WGS) entry which is preliminary data.</text>
</comment>
<feature type="region of interest" description="Disordered" evidence="9">
    <location>
        <begin position="575"/>
        <end position="605"/>
    </location>
</feature>
<feature type="compositionally biased region" description="Low complexity" evidence="9">
    <location>
        <begin position="589"/>
        <end position="605"/>
    </location>
</feature>
<feature type="domain" description="Death" evidence="10">
    <location>
        <begin position="612"/>
        <end position="704"/>
    </location>
</feature>
<accession>A0A8J2Q0I9</accession>
<keyword evidence="6" id="KW-0325">Glycoprotein</keyword>
<dbReference type="CDD" id="cd08310">
    <property type="entry name" value="Death_NFkB-like"/>
    <property type="match status" value="1"/>
</dbReference>
<evidence type="ECO:0000256" key="1">
    <source>
        <dbReference type="ARBA" id="ARBA00022448"/>
    </source>
</evidence>
<keyword evidence="1" id="KW-0813">Transport</keyword>
<dbReference type="InterPro" id="IPR011029">
    <property type="entry name" value="DEATH-like_dom_sf"/>
</dbReference>
<dbReference type="GO" id="GO:0034220">
    <property type="term" value="P:monoatomic ion transmembrane transport"/>
    <property type="evidence" value="ECO:0007669"/>
    <property type="project" value="UniProtKB-KW"/>
</dbReference>
<organism evidence="11 12">
    <name type="scientific">Cercopithifilaria johnstoni</name>
    <dbReference type="NCBI Taxonomy" id="2874296"/>
    <lineage>
        <taxon>Eukaryota</taxon>
        <taxon>Metazoa</taxon>
        <taxon>Ecdysozoa</taxon>
        <taxon>Nematoda</taxon>
        <taxon>Chromadorea</taxon>
        <taxon>Rhabditida</taxon>
        <taxon>Spirurina</taxon>
        <taxon>Spiruromorpha</taxon>
        <taxon>Filarioidea</taxon>
        <taxon>Onchocercidae</taxon>
        <taxon>Cercopithifilaria</taxon>
    </lineage>
</organism>
<name>A0A8J2Q0I9_9BILA</name>
<sequence>MRYWKRIEHDLGLELLYLYERSLVSFIANWIVRIRWWDMVTSLFGASTLPVLQFEAPPSLTFSDHVPISFSVTLSINQPVIVTVNLLTADFRPHHLIITPQQPIINIAESTTHKFEDLYIRRPARTVEQDPIQSTETNQQCSSDIKKVDERWTEEEESIRIMVEAAAPCASSVIVSDIMHRNSAPLKVIEVSHSIVRNAKETIWLLLNKPVIDVGIFVDIGNRMLPVERLKIYDKLVIFSLPTLAIPKKIDRTSSATNNFKIFLRSGLQQLELPVQLHVSERSNIHDTAEVVDKEALIASLFEFAAEGEPLALVKPLIPLLGTFDNDGCNALHVAARNKQNFALKTMLSVLCECSNEAERQRILNAPNTRGQTALHCAVRAGDPDCVHYLISAGAKRNVVDNNMDTVAHYLGEAYNDAIYKEILETSSNEEAGSDDGDVNRDNILAKKNSSGYTPAHIAVKKLKLSLLEALIEAGAPVDIPDNDGKTPLLTALHMDDIDAVSLLAQHNCNVNVMSNNGDTPLKVACRKRNLVMIGRLLDAGSTTDSLGTGDERPVEADDEDVQRILNGERIEVSNTYEQNGLEEEQETNELQSEESTSTTASTDAATSYRLRTLKDDVSCLDYMTRLRLSKILDVEDKWTILADHLGCGHMVEFIRVCLDDSSSPTMMLLDQYEQVPNANLSTVTQSLEDMGEILGVRLIQAGNEQQ</sequence>
<dbReference type="SUPFAM" id="SSF48403">
    <property type="entry name" value="Ankyrin repeat"/>
    <property type="match status" value="1"/>
</dbReference>
<evidence type="ECO:0000256" key="4">
    <source>
        <dbReference type="ARBA" id="ARBA00023043"/>
    </source>
</evidence>
<dbReference type="AlphaFoldDB" id="A0A8J2Q0I9"/>
<reference evidence="11" key="1">
    <citation type="submission" date="2021-09" db="EMBL/GenBank/DDBJ databases">
        <authorList>
            <consortium name="Pathogen Informatics"/>
        </authorList>
    </citation>
    <scope>NUCLEOTIDE SEQUENCE</scope>
</reference>
<keyword evidence="2" id="KW-0716">Sensory transduction</keyword>
<evidence type="ECO:0000256" key="3">
    <source>
        <dbReference type="ARBA" id="ARBA00022737"/>
    </source>
</evidence>
<keyword evidence="12" id="KW-1185">Reference proteome</keyword>
<dbReference type="OrthoDB" id="10254947at2759"/>